<protein>
    <recommendedName>
        <fullName evidence="3">Lipoprotein</fullName>
    </recommendedName>
</protein>
<dbReference type="EMBL" id="CALSBS010000033">
    <property type="protein sequence ID" value="CAH6661986.1"/>
    <property type="molecule type" value="Genomic_DNA"/>
</dbReference>
<evidence type="ECO:0008006" key="3">
    <source>
        <dbReference type="Google" id="ProtNLM"/>
    </source>
</evidence>
<evidence type="ECO:0000313" key="1">
    <source>
        <dbReference type="EMBL" id="CAH6661986.1"/>
    </source>
</evidence>
<organism evidence="1 2">
    <name type="scientific">Pseudocitrobacter vendiensis</name>
    <dbReference type="NCBI Taxonomy" id="2488306"/>
    <lineage>
        <taxon>Bacteria</taxon>
        <taxon>Pseudomonadati</taxon>
        <taxon>Pseudomonadota</taxon>
        <taxon>Gammaproteobacteria</taxon>
        <taxon>Enterobacterales</taxon>
        <taxon>Enterobacteriaceae</taxon>
        <taxon>Pseudocitrobacter</taxon>
    </lineage>
</organism>
<evidence type="ECO:0000313" key="2">
    <source>
        <dbReference type="Proteomes" id="UP001152651"/>
    </source>
</evidence>
<dbReference type="Proteomes" id="UP001152651">
    <property type="component" value="Unassembled WGS sequence"/>
</dbReference>
<accession>A0ABN8TGN9</accession>
<comment type="caution">
    <text evidence="1">The sequence shown here is derived from an EMBL/GenBank/DDBJ whole genome shotgun (WGS) entry which is preliminary data.</text>
</comment>
<keyword evidence="2" id="KW-1185">Reference proteome</keyword>
<proteinExistence type="predicted"/>
<sequence>MAAILAGCGDDGVDAPMYVKNAQEKLEYQLESFSGIALPCYRQQFEQRWFILCFDRDKPVISPKPLYEIAEAKNSVYGYMIQPVNGKASQYGDNFEPNYADVTYVDMYAPKVNIDAVFDLFRKTYPPKS</sequence>
<gene>
    <name evidence="1" type="ORF">FBBNIHIM_23035</name>
</gene>
<name>A0ABN8TGN9_9ENTR</name>
<reference evidence="1" key="1">
    <citation type="submission" date="2022-05" db="EMBL/GenBank/DDBJ databases">
        <authorList>
            <person name="Blom J."/>
        </authorList>
    </citation>
    <scope>NUCLEOTIDE SEQUENCE</scope>
    <source>
        <strain evidence="1">Type strain: CPO20170097</strain>
    </source>
</reference>